<dbReference type="InterPro" id="IPR054191">
    <property type="entry name" value="DUF6896"/>
</dbReference>
<feature type="domain" description="DUF6896" evidence="1">
    <location>
        <begin position="9"/>
        <end position="135"/>
    </location>
</feature>
<dbReference type="Pfam" id="PF21837">
    <property type="entry name" value="DUF6896"/>
    <property type="match status" value="1"/>
</dbReference>
<keyword evidence="3" id="KW-1185">Reference proteome</keyword>
<dbReference type="EMBL" id="JBHSXX010000001">
    <property type="protein sequence ID" value="MFC6866623.1"/>
    <property type="molecule type" value="Genomic_DNA"/>
</dbReference>
<reference evidence="3" key="1">
    <citation type="journal article" date="2019" name="Int. J. Syst. Evol. Microbiol.">
        <title>The Global Catalogue of Microorganisms (GCM) 10K type strain sequencing project: providing services to taxonomists for standard genome sequencing and annotation.</title>
        <authorList>
            <consortium name="The Broad Institute Genomics Platform"/>
            <consortium name="The Broad Institute Genome Sequencing Center for Infectious Disease"/>
            <person name="Wu L."/>
            <person name="Ma J."/>
        </authorList>
    </citation>
    <scope>NUCLEOTIDE SEQUENCE [LARGE SCALE GENOMIC DNA]</scope>
    <source>
        <strain evidence="3">KCTC 32255</strain>
    </source>
</reference>
<evidence type="ECO:0000313" key="2">
    <source>
        <dbReference type="EMBL" id="MFC6866623.1"/>
    </source>
</evidence>
<gene>
    <name evidence="2" type="ORF">ACFQGD_05640</name>
</gene>
<protein>
    <submittedName>
        <fullName evidence="2">DUF6896 domain-containing protein</fullName>
    </submittedName>
</protein>
<organism evidence="2 3">
    <name type="scientific">Haloechinothrix salitolerans</name>
    <dbReference type="NCBI Taxonomy" id="926830"/>
    <lineage>
        <taxon>Bacteria</taxon>
        <taxon>Bacillati</taxon>
        <taxon>Actinomycetota</taxon>
        <taxon>Actinomycetes</taxon>
        <taxon>Pseudonocardiales</taxon>
        <taxon>Pseudonocardiaceae</taxon>
        <taxon>Haloechinothrix</taxon>
    </lineage>
</organism>
<name>A0ABW2BUW2_9PSEU</name>
<evidence type="ECO:0000313" key="3">
    <source>
        <dbReference type="Proteomes" id="UP001596337"/>
    </source>
</evidence>
<dbReference type="Proteomes" id="UP001596337">
    <property type="component" value="Unassembled WGS sequence"/>
</dbReference>
<sequence length="150" mass="17194">MNLDSTGEVKEFLRALRSVRLVVLEEIPDIHGHLPSMRWMYLSKVLAKSGSVGGRIDYNMHGIGCWFIDESGALIDVDFDYSFDERGVEIFDCWKIRDYSESLGYEVSSSPEEIVSACRSLVSRGWVIEIRNGWFSPVWKKFDTDRDVCA</sequence>
<proteinExistence type="predicted"/>
<dbReference type="RefSeq" id="WP_390183635.1">
    <property type="nucleotide sequence ID" value="NZ_BAABLA010000024.1"/>
</dbReference>
<evidence type="ECO:0000259" key="1">
    <source>
        <dbReference type="Pfam" id="PF21837"/>
    </source>
</evidence>
<comment type="caution">
    <text evidence="2">The sequence shown here is derived from an EMBL/GenBank/DDBJ whole genome shotgun (WGS) entry which is preliminary data.</text>
</comment>
<accession>A0ABW2BUW2</accession>